<comment type="caution">
    <text evidence="1">The sequence shown here is derived from an EMBL/GenBank/DDBJ whole genome shotgun (WGS) entry which is preliminary data.</text>
</comment>
<protein>
    <recommendedName>
        <fullName evidence="3">Pathogen-related protein</fullName>
    </recommendedName>
</protein>
<name>A0AA36J2X8_9DINO</name>
<dbReference type="InterPro" id="IPR053218">
    <property type="entry name" value="Pathogen-related_defense"/>
</dbReference>
<evidence type="ECO:0000313" key="2">
    <source>
        <dbReference type="Proteomes" id="UP001178507"/>
    </source>
</evidence>
<dbReference type="Proteomes" id="UP001178507">
    <property type="component" value="Unassembled WGS sequence"/>
</dbReference>
<dbReference type="EMBL" id="CAUJNA010003294">
    <property type="protein sequence ID" value="CAJ1398246.1"/>
    <property type="molecule type" value="Genomic_DNA"/>
</dbReference>
<dbReference type="PANTHER" id="PTHR31723:SF10">
    <property type="entry name" value="PATHOGEN-RELATED PROTEIN"/>
    <property type="match status" value="1"/>
</dbReference>
<gene>
    <name evidence="1" type="ORF">EVOR1521_LOCUS22086</name>
</gene>
<proteinExistence type="predicted"/>
<evidence type="ECO:0000313" key="1">
    <source>
        <dbReference type="EMBL" id="CAJ1398246.1"/>
    </source>
</evidence>
<sequence length="259" mass="28771">MSGHSDGEALSAESSGLAFGEVIRDYVPNPAASWRSGRPDFLQVNRTFFEHRSLEHEVGSLEAVVSKLIKNWAVETHHVADVHLWKTMDISKFQAAVNGGCPVLSQQMADMGACNLFLGESETYNCRLHSFESMQKVFRAAFPMGFAWECLEVFSGPPTVVFKWRHFGKYTGVFTAKSGKKYKGNGQMLSIVGMCIAKVDTKLMLTGFDVYYNPEELTELLTTMVDANWRPLGDEEAVTWRLDGTSQGGGCRNNSCVLM</sequence>
<dbReference type="InterPro" id="IPR032710">
    <property type="entry name" value="NTF2-like_dom_sf"/>
</dbReference>
<dbReference type="SUPFAM" id="SSF54427">
    <property type="entry name" value="NTF2-like"/>
    <property type="match status" value="1"/>
</dbReference>
<reference evidence="1" key="1">
    <citation type="submission" date="2023-08" db="EMBL/GenBank/DDBJ databases">
        <authorList>
            <person name="Chen Y."/>
            <person name="Shah S."/>
            <person name="Dougan E. K."/>
            <person name="Thang M."/>
            <person name="Chan C."/>
        </authorList>
    </citation>
    <scope>NUCLEOTIDE SEQUENCE</scope>
</reference>
<accession>A0AA36J2X8</accession>
<keyword evidence="2" id="KW-1185">Reference proteome</keyword>
<evidence type="ECO:0008006" key="3">
    <source>
        <dbReference type="Google" id="ProtNLM"/>
    </source>
</evidence>
<dbReference type="AlphaFoldDB" id="A0AA36J2X8"/>
<organism evidence="1 2">
    <name type="scientific">Effrenium voratum</name>
    <dbReference type="NCBI Taxonomy" id="2562239"/>
    <lineage>
        <taxon>Eukaryota</taxon>
        <taxon>Sar</taxon>
        <taxon>Alveolata</taxon>
        <taxon>Dinophyceae</taxon>
        <taxon>Suessiales</taxon>
        <taxon>Symbiodiniaceae</taxon>
        <taxon>Effrenium</taxon>
    </lineage>
</organism>
<dbReference type="PANTHER" id="PTHR31723">
    <property type="entry name" value="PATHOGENESIS-RELATED FAMILY PROTEIN"/>
    <property type="match status" value="1"/>
</dbReference>